<dbReference type="Proteomes" id="UP000186002">
    <property type="component" value="Unassembled WGS sequence"/>
</dbReference>
<name>A0A1M7LA80_9HYPH</name>
<evidence type="ECO:0000256" key="1">
    <source>
        <dbReference type="SAM" id="MobiDB-lite"/>
    </source>
</evidence>
<gene>
    <name evidence="3" type="ORF">SAMN05444272_3138</name>
</gene>
<reference evidence="3 4" key="1">
    <citation type="submission" date="2016-11" db="EMBL/GenBank/DDBJ databases">
        <authorList>
            <person name="Jaros S."/>
            <person name="Januszkiewicz K."/>
            <person name="Wedrychowicz H."/>
        </authorList>
    </citation>
    <scope>NUCLEOTIDE SEQUENCE [LARGE SCALE GENOMIC DNA]</scope>
    <source>
        <strain evidence="3 4">DSM 22153</strain>
    </source>
</reference>
<evidence type="ECO:0000256" key="2">
    <source>
        <dbReference type="SAM" id="SignalP"/>
    </source>
</evidence>
<organism evidence="3 4">
    <name type="scientific">Roseibium suaedae</name>
    <dbReference type="NCBI Taxonomy" id="735517"/>
    <lineage>
        <taxon>Bacteria</taxon>
        <taxon>Pseudomonadati</taxon>
        <taxon>Pseudomonadota</taxon>
        <taxon>Alphaproteobacteria</taxon>
        <taxon>Hyphomicrobiales</taxon>
        <taxon>Stappiaceae</taxon>
        <taxon>Roseibium</taxon>
    </lineage>
</organism>
<evidence type="ECO:0008006" key="5">
    <source>
        <dbReference type="Google" id="ProtNLM"/>
    </source>
</evidence>
<keyword evidence="2" id="KW-0732">Signal</keyword>
<dbReference type="RefSeq" id="WP_139251163.1">
    <property type="nucleotide sequence ID" value="NZ_FRBW01000003.1"/>
</dbReference>
<dbReference type="STRING" id="735517.SAMN05444272_3138"/>
<dbReference type="EMBL" id="FRBW01000003">
    <property type="protein sequence ID" value="SHM75005.1"/>
    <property type="molecule type" value="Genomic_DNA"/>
</dbReference>
<evidence type="ECO:0000313" key="4">
    <source>
        <dbReference type="Proteomes" id="UP000186002"/>
    </source>
</evidence>
<protein>
    <recommendedName>
        <fullName evidence="5">DUF2125 domain-containing protein</fullName>
    </recommendedName>
</protein>
<accession>A0A1M7LA80</accession>
<feature type="compositionally biased region" description="Basic and acidic residues" evidence="1">
    <location>
        <begin position="150"/>
        <end position="176"/>
    </location>
</feature>
<dbReference type="AlphaFoldDB" id="A0A1M7LA80"/>
<dbReference type="OrthoDB" id="7824623at2"/>
<feature type="signal peptide" evidence="2">
    <location>
        <begin position="1"/>
        <end position="39"/>
    </location>
</feature>
<evidence type="ECO:0000313" key="3">
    <source>
        <dbReference type="EMBL" id="SHM75005.1"/>
    </source>
</evidence>
<proteinExistence type="predicted"/>
<sequence length="769" mass="80239">MANPVWSGTAEPRFSPMIRHGLPATALALWCSLTPAAHAQDSDKPASGNDATAILQTWTQGLNALDGVTASFKAVKAGDLNRSASLQGGKISFNFSEVPWIAENGGTTMSRLSVTISFDEIDFGGLRESGGLIEADTIAIPGSLDFSMKVEPEPDAPKKISADGKEAPEAGGKPEADTGSPVVDDVPALNTEVRVLIPSTMDASYQDVLIEDFSIPAILPDKPEADSDTIATARQWLAAFRQVRVARAFVSEATSNSTGDSTGPASSVYNDMLMLDLKDGRIAEQAVSSFRVIQEATGENGETHRVDFNGGAATVRGLDIAPFAMLLGGPDEPGRTTLLDREELLDLTFSSEGTKGSIDSIMLEDLSLLDTSKANLVEIASRAEKGEELSEDDIGTAVLLDLGRFSLGRMEMNGLSADGEEGNAQLRRFLLKGLSGSGLAELSIDGLQVQAKDGTTEAPETNGGDAEATSSATGVFLDHAGLFRVGFPSAAALAVLGQVDEPTPSQIRDALPTVGKMILSALEVTVPDGTADGDTGSSGEDAAAKSTIRLNLAELLQGGFTDKIPTRSSFVIDGLSIPASQITDPGLSKILDDLGIEELEFNQSFAASWNPVTEDLSLSNLTVELRGGGKASLSLELGKIPAMIFTSPELAQVALAGAVIKSGRLRITGEELVSALLSDQAQETQLTEEQLADGFAEALRGEIGPLAGTNFGDDLIKGFRSFLTDPDELSVVLAPKTPVGVAELLALAVTAPSAIPDRLEAKVISGASK</sequence>
<feature type="region of interest" description="Disordered" evidence="1">
    <location>
        <begin position="150"/>
        <end position="184"/>
    </location>
</feature>
<keyword evidence="4" id="KW-1185">Reference proteome</keyword>
<feature type="chain" id="PRO_5013291644" description="DUF2125 domain-containing protein" evidence="2">
    <location>
        <begin position="40"/>
        <end position="769"/>
    </location>
</feature>